<evidence type="ECO:0000313" key="3">
    <source>
        <dbReference type="EMBL" id="RXH57205.1"/>
    </source>
</evidence>
<protein>
    <submittedName>
        <fullName evidence="3">Glucoamylase</fullName>
    </submittedName>
</protein>
<dbReference type="Proteomes" id="UP000289437">
    <property type="component" value="Unassembled WGS sequence"/>
</dbReference>
<dbReference type="PANTHER" id="PTHR31616">
    <property type="entry name" value="TREHALASE"/>
    <property type="match status" value="1"/>
</dbReference>
<feature type="domain" description="GH15-like" evidence="1">
    <location>
        <begin position="246"/>
        <end position="614"/>
    </location>
</feature>
<dbReference type="Pfam" id="PF19291">
    <property type="entry name" value="TREH_N"/>
    <property type="match status" value="1"/>
</dbReference>
<dbReference type="Pfam" id="PF00723">
    <property type="entry name" value="Glyco_hydro_15"/>
    <property type="match status" value="1"/>
</dbReference>
<dbReference type="GO" id="GO:0005975">
    <property type="term" value="P:carbohydrate metabolic process"/>
    <property type="evidence" value="ECO:0007669"/>
    <property type="project" value="InterPro"/>
</dbReference>
<evidence type="ECO:0000259" key="1">
    <source>
        <dbReference type="Pfam" id="PF00723"/>
    </source>
</evidence>
<gene>
    <name evidence="3" type="ORF">GRAN_0515</name>
</gene>
<proteinExistence type="predicted"/>
<dbReference type="InterPro" id="IPR011613">
    <property type="entry name" value="GH15-like"/>
</dbReference>
<keyword evidence="4" id="KW-1185">Reference proteome</keyword>
<dbReference type="Gene3D" id="1.50.10.10">
    <property type="match status" value="1"/>
</dbReference>
<dbReference type="EMBL" id="RDSM01000001">
    <property type="protein sequence ID" value="RXH57205.1"/>
    <property type="molecule type" value="Genomic_DNA"/>
</dbReference>
<dbReference type="InterPro" id="IPR045582">
    <property type="entry name" value="Trehalase-like_N"/>
</dbReference>
<accession>A0A4Q0T0T0</accession>
<dbReference type="PANTHER" id="PTHR31616:SF0">
    <property type="entry name" value="GLUCAN 1,4-ALPHA-GLUCOSIDASE"/>
    <property type="match status" value="1"/>
</dbReference>
<evidence type="ECO:0000313" key="4">
    <source>
        <dbReference type="Proteomes" id="UP000289437"/>
    </source>
</evidence>
<feature type="domain" description="Trehalase-like N-terminal" evidence="2">
    <location>
        <begin position="13"/>
        <end position="145"/>
    </location>
</feature>
<dbReference type="AlphaFoldDB" id="A0A4Q0T0T0"/>
<comment type="caution">
    <text evidence="3">The sequence shown here is derived from an EMBL/GenBank/DDBJ whole genome shotgun (WGS) entry which is preliminary data.</text>
</comment>
<evidence type="ECO:0000259" key="2">
    <source>
        <dbReference type="Pfam" id="PF19291"/>
    </source>
</evidence>
<dbReference type="SUPFAM" id="SSF48208">
    <property type="entry name" value="Six-hairpin glycosidases"/>
    <property type="match status" value="1"/>
</dbReference>
<name>A0A4Q0T0T0_9BACT</name>
<dbReference type="InterPro" id="IPR008928">
    <property type="entry name" value="6-hairpin_glycosidase_sf"/>
</dbReference>
<reference evidence="3 4" key="1">
    <citation type="submission" date="2018-11" db="EMBL/GenBank/DDBJ databases">
        <authorList>
            <person name="Mardanov A.V."/>
            <person name="Ravin N.V."/>
            <person name="Dedysh S.N."/>
        </authorList>
    </citation>
    <scope>NUCLEOTIDE SEQUENCE [LARGE SCALE GENOMIC DNA]</scope>
    <source>
        <strain evidence="3 4">AF10</strain>
    </source>
</reference>
<organism evidence="3 4">
    <name type="scientific">Granulicella sibirica</name>
    <dbReference type="NCBI Taxonomy" id="2479048"/>
    <lineage>
        <taxon>Bacteria</taxon>
        <taxon>Pseudomonadati</taxon>
        <taxon>Acidobacteriota</taxon>
        <taxon>Terriglobia</taxon>
        <taxon>Terriglobales</taxon>
        <taxon>Acidobacteriaceae</taxon>
        <taxon>Granulicella</taxon>
    </lineage>
</organism>
<dbReference type="InterPro" id="IPR012341">
    <property type="entry name" value="6hp_glycosidase-like_sf"/>
</dbReference>
<reference evidence="4" key="2">
    <citation type="submission" date="2019-02" db="EMBL/GenBank/DDBJ databases">
        <title>Granulicella sibirica sp. nov., a psychrotolerant acidobacterium isolated from an organic soil layer in forested tundra, West Siberia.</title>
        <authorList>
            <person name="Oshkin I.Y."/>
            <person name="Kulichevskaya I.S."/>
            <person name="Rijpstra W.I.C."/>
            <person name="Sinninghe Damste J.S."/>
            <person name="Rakitin A.L."/>
            <person name="Ravin N.V."/>
            <person name="Dedysh S.N."/>
        </authorList>
    </citation>
    <scope>NUCLEOTIDE SEQUENCE [LARGE SCALE GENOMIC DNA]</scope>
    <source>
        <strain evidence="4">AF10</strain>
    </source>
</reference>
<dbReference type="GO" id="GO:0004553">
    <property type="term" value="F:hydrolase activity, hydrolyzing O-glycosyl compounds"/>
    <property type="evidence" value="ECO:0007669"/>
    <property type="project" value="UniProtKB-ARBA"/>
</dbReference>
<sequence length="625" mass="69466">MPERNEAQQLPLHAARIEDYSLLADGETAAVLSRDGSIDWLCWPNFASGACFAALLGTKDHGYWKIAPKAEITSCSRSYRLGTLIVETTFATVEGVIMLIDFMPPVDPKRKGPAYSSIVRVVRALRGTVDLKSDLTIRFDYGRTIPWVTCEPGHHGQSDILHAIAGSDTVILRSGATNGVTLPNKGKDLSTVTEFSLPEGETAWFILTYLSAFADAPPPIDVERELQRTESFWKDWSSVNTYRGAYTAIVERSLLTLKALTYARSGGIVAAPTASLPEKIGGERNWDYRFCWLRDTSFTLLVLLGAGYQEEARAWRLWLLRAIAGSPSQIQTMYGINGDRQIPEWNASWLPGYEHSRPVNIGNGAVDQFQLDVFGEVAAALSRMPQAEDDLRIPAGALHARLTDHVCDIWREPDDGIWETRGGRKHFTYSKVSAWAALDRAIKLAEHADIGDYPDVDLPRWRSLRDEIHAEVCERAFSKKLNSFTQSYDSEELDASCLRLVMVGFLPPEDPRMIGTVEAIEKNLTSDGFVLRYRTETGEDGLPAGEGAFLACSFWLVSNLHLIGRKDDAKALFERLIALANDVGLLSEEYDPQAKRMLGNFPQALSHIALVHAAVTIADQWKPQH</sequence>